<evidence type="ECO:0000313" key="11">
    <source>
        <dbReference type="EMBL" id="SFG98746.1"/>
    </source>
</evidence>
<evidence type="ECO:0000256" key="2">
    <source>
        <dbReference type="ARBA" id="ARBA00007362"/>
    </source>
</evidence>
<evidence type="ECO:0000259" key="9">
    <source>
        <dbReference type="Pfam" id="PF00892"/>
    </source>
</evidence>
<dbReference type="InterPro" id="IPR051258">
    <property type="entry name" value="Diverse_Substrate_Transporter"/>
</dbReference>
<evidence type="ECO:0000313" key="10">
    <source>
        <dbReference type="EMBL" id="NYH82656.1"/>
    </source>
</evidence>
<feature type="transmembrane region" description="Helical" evidence="8">
    <location>
        <begin position="253"/>
        <end position="271"/>
    </location>
</feature>
<feature type="region of interest" description="Disordered" evidence="7">
    <location>
        <begin position="1"/>
        <end position="48"/>
    </location>
</feature>
<evidence type="ECO:0000256" key="5">
    <source>
        <dbReference type="ARBA" id="ARBA00022989"/>
    </source>
</evidence>
<dbReference type="InterPro" id="IPR000620">
    <property type="entry name" value="EamA_dom"/>
</dbReference>
<reference evidence="10 13" key="2">
    <citation type="submission" date="2020-07" db="EMBL/GenBank/DDBJ databases">
        <title>Sequencing the genomes of 1000 actinobacteria strains.</title>
        <authorList>
            <person name="Klenk H.-P."/>
        </authorList>
    </citation>
    <scope>NUCLEOTIDE SEQUENCE [LARGE SCALE GENOMIC DNA]</scope>
    <source>
        <strain evidence="10 13">DSM 45117</strain>
    </source>
</reference>
<dbReference type="Proteomes" id="UP000533017">
    <property type="component" value="Unassembled WGS sequence"/>
</dbReference>
<feature type="transmembrane region" description="Helical" evidence="8">
    <location>
        <begin position="85"/>
        <end position="105"/>
    </location>
</feature>
<dbReference type="PANTHER" id="PTHR42920">
    <property type="entry name" value="OS03G0707200 PROTEIN-RELATED"/>
    <property type="match status" value="1"/>
</dbReference>
<dbReference type="PANTHER" id="PTHR42920:SF5">
    <property type="entry name" value="EAMA DOMAIN-CONTAINING PROTEIN"/>
    <property type="match status" value="1"/>
</dbReference>
<dbReference type="AlphaFoldDB" id="A0A1I2WEM1"/>
<dbReference type="Proteomes" id="UP000199052">
    <property type="component" value="Unassembled WGS sequence"/>
</dbReference>
<evidence type="ECO:0000256" key="1">
    <source>
        <dbReference type="ARBA" id="ARBA00004651"/>
    </source>
</evidence>
<keyword evidence="13" id="KW-1185">Reference proteome</keyword>
<feature type="transmembrane region" description="Helical" evidence="8">
    <location>
        <begin position="221"/>
        <end position="241"/>
    </location>
</feature>
<gene>
    <name evidence="10" type="ORF">FHR37_001507</name>
    <name evidence="11" type="ORF">SAMN05421678_110191</name>
</gene>
<feature type="transmembrane region" description="Helical" evidence="8">
    <location>
        <begin position="195"/>
        <end position="214"/>
    </location>
</feature>
<accession>A0A1I2WEM1</accession>
<keyword evidence="3" id="KW-1003">Cell membrane</keyword>
<dbReference type="GO" id="GO:0005886">
    <property type="term" value="C:plasma membrane"/>
    <property type="evidence" value="ECO:0007669"/>
    <property type="project" value="UniProtKB-SubCell"/>
</dbReference>
<dbReference type="EMBL" id="FOOI01000010">
    <property type="protein sequence ID" value="SFG98746.1"/>
    <property type="molecule type" value="Genomic_DNA"/>
</dbReference>
<feature type="transmembrane region" description="Helical" evidence="8">
    <location>
        <begin position="168"/>
        <end position="189"/>
    </location>
</feature>
<dbReference type="RefSeq" id="WP_237768909.1">
    <property type="nucleotide sequence ID" value="NZ_FOOI01000010.1"/>
</dbReference>
<dbReference type="SUPFAM" id="SSF103481">
    <property type="entry name" value="Multidrug resistance efflux transporter EmrE"/>
    <property type="match status" value="2"/>
</dbReference>
<evidence type="ECO:0000256" key="3">
    <source>
        <dbReference type="ARBA" id="ARBA00022475"/>
    </source>
</evidence>
<dbReference type="Pfam" id="PF00892">
    <property type="entry name" value="EamA"/>
    <property type="match status" value="2"/>
</dbReference>
<comment type="subcellular location">
    <subcellularLocation>
        <location evidence="1">Cell membrane</location>
        <topology evidence="1">Multi-pass membrane protein</topology>
    </subcellularLocation>
</comment>
<reference evidence="11 12" key="1">
    <citation type="submission" date="2016-10" db="EMBL/GenBank/DDBJ databases">
        <authorList>
            <person name="de Groot N.N."/>
        </authorList>
    </citation>
    <scope>NUCLEOTIDE SEQUENCE [LARGE SCALE GENOMIC DNA]</scope>
    <source>
        <strain evidence="11 12">CPCC 202808</strain>
    </source>
</reference>
<dbReference type="InterPro" id="IPR037185">
    <property type="entry name" value="EmrE-like"/>
</dbReference>
<keyword evidence="6 8" id="KW-0472">Membrane</keyword>
<comment type="similarity">
    <text evidence="2">Belongs to the EamA transporter family.</text>
</comment>
<name>A0A1I2WEM1_9ACTN</name>
<feature type="domain" description="EamA" evidence="9">
    <location>
        <begin position="54"/>
        <end position="183"/>
    </location>
</feature>
<evidence type="ECO:0000256" key="7">
    <source>
        <dbReference type="SAM" id="MobiDB-lite"/>
    </source>
</evidence>
<keyword evidence="4 8" id="KW-0812">Transmembrane</keyword>
<feature type="transmembrane region" description="Helical" evidence="8">
    <location>
        <begin position="307"/>
        <end position="324"/>
    </location>
</feature>
<keyword evidence="5 8" id="KW-1133">Transmembrane helix</keyword>
<evidence type="ECO:0000313" key="13">
    <source>
        <dbReference type="Proteomes" id="UP000533017"/>
    </source>
</evidence>
<feature type="transmembrane region" description="Helical" evidence="8">
    <location>
        <begin position="141"/>
        <end position="161"/>
    </location>
</feature>
<evidence type="ECO:0000256" key="6">
    <source>
        <dbReference type="ARBA" id="ARBA00023136"/>
    </source>
</evidence>
<feature type="compositionally biased region" description="Low complexity" evidence="7">
    <location>
        <begin position="8"/>
        <end position="27"/>
    </location>
</feature>
<protein>
    <submittedName>
        <fullName evidence="10">Drug/metabolite transporter (DMT)-like permease</fullName>
    </submittedName>
    <submittedName>
        <fullName evidence="11">Permease of the drug/metabolite transporter (DMT) superfamily</fullName>
    </submittedName>
</protein>
<sequence length="341" mass="34742">MSGDIRHTGSAGNAGNTGNTGDTGNAGSVDAPSSHTGRPGEHPEGGHGSAVPKLAVIGLLAVTASWGSTFFLIKDVVTRVPVPDFLAVRFAIAAVVLGVFAAPTLARLGAVAWRRGAVLGLLYGLAQIAQTEGLAHTSASVSGFVTGMYVVLTPVLAGVLLRHRIGRATWIAVALATAGLAVLALRGFAFGPGELLTLLSAGLYALHIVALGAWTSLRDAFGLSVVQLGVIAVVCGIAAAPGGITVPDRTGDWIALLYMALIAGAFALVTQTWAQAHLPPTRAAVIMCMEPVWASAFALVFGGESPTVRMVAGGGLILAAMYTAELAPRRRLPAETPHLPV</sequence>
<dbReference type="EMBL" id="JACBZA010000001">
    <property type="protein sequence ID" value="NYH82656.1"/>
    <property type="molecule type" value="Genomic_DNA"/>
</dbReference>
<feature type="transmembrane region" description="Helical" evidence="8">
    <location>
        <begin position="283"/>
        <end position="301"/>
    </location>
</feature>
<evidence type="ECO:0000256" key="8">
    <source>
        <dbReference type="SAM" id="Phobius"/>
    </source>
</evidence>
<feature type="domain" description="EamA" evidence="9">
    <location>
        <begin position="192"/>
        <end position="322"/>
    </location>
</feature>
<feature type="transmembrane region" description="Helical" evidence="8">
    <location>
        <begin position="54"/>
        <end position="73"/>
    </location>
</feature>
<evidence type="ECO:0000256" key="4">
    <source>
        <dbReference type="ARBA" id="ARBA00022692"/>
    </source>
</evidence>
<proteinExistence type="inferred from homology"/>
<evidence type="ECO:0000313" key="12">
    <source>
        <dbReference type="Proteomes" id="UP000199052"/>
    </source>
</evidence>
<organism evidence="11 12">
    <name type="scientific">Actinopolymorpha cephalotaxi</name>
    <dbReference type="NCBI Taxonomy" id="504797"/>
    <lineage>
        <taxon>Bacteria</taxon>
        <taxon>Bacillati</taxon>
        <taxon>Actinomycetota</taxon>
        <taxon>Actinomycetes</taxon>
        <taxon>Propionibacteriales</taxon>
        <taxon>Actinopolymorphaceae</taxon>
        <taxon>Actinopolymorpha</taxon>
    </lineage>
</organism>
<dbReference type="STRING" id="504797.SAMN05421678_110191"/>